<accession>A0A4Z2H8J5</accession>
<proteinExistence type="predicted"/>
<keyword evidence="2" id="KW-1185">Reference proteome</keyword>
<evidence type="ECO:0000313" key="1">
    <source>
        <dbReference type="EMBL" id="TNN61343.1"/>
    </source>
</evidence>
<dbReference type="Proteomes" id="UP000314294">
    <property type="component" value="Unassembled WGS sequence"/>
</dbReference>
<evidence type="ECO:0000313" key="2">
    <source>
        <dbReference type="Proteomes" id="UP000314294"/>
    </source>
</evidence>
<dbReference type="EMBL" id="SRLO01000317">
    <property type="protein sequence ID" value="TNN61343.1"/>
    <property type="molecule type" value="Genomic_DNA"/>
</dbReference>
<reference evidence="1 2" key="1">
    <citation type="submission" date="2019-03" db="EMBL/GenBank/DDBJ databases">
        <title>First draft genome of Liparis tanakae, snailfish: a comprehensive survey of snailfish specific genes.</title>
        <authorList>
            <person name="Kim W."/>
            <person name="Song I."/>
            <person name="Jeong J.-H."/>
            <person name="Kim D."/>
            <person name="Kim S."/>
            <person name="Ryu S."/>
            <person name="Song J.Y."/>
            <person name="Lee S.K."/>
        </authorList>
    </citation>
    <scope>NUCLEOTIDE SEQUENCE [LARGE SCALE GENOMIC DNA]</scope>
    <source>
        <tissue evidence="1">Muscle</tissue>
    </source>
</reference>
<gene>
    <name evidence="1" type="ORF">EYF80_028470</name>
</gene>
<comment type="caution">
    <text evidence="1">The sequence shown here is derived from an EMBL/GenBank/DDBJ whole genome shotgun (WGS) entry which is preliminary data.</text>
</comment>
<name>A0A4Z2H8J5_9TELE</name>
<sequence>MPSTSSCTYTDHRLHVHSVVFGGNSQHALCWLCPSSWMGPHRPTLLMCSTLTSSAAMDLSATPLIIRSQRAANSSGRSRLRTMSEGTVRMMLANSSSAQGAGAVRSSDQSAAVVDEPPPQVPHLHHLRVDGELRVDTRRSLQRVAPQEEGDAVGAQPPEVLLVVLQELGAVRHVAGEAAQQAAEVVGLLGGLAGHGDLVQTAVEGLLQQAQAHRVQELVP</sequence>
<organism evidence="1 2">
    <name type="scientific">Liparis tanakae</name>
    <name type="common">Tanaka's snailfish</name>
    <dbReference type="NCBI Taxonomy" id="230148"/>
    <lineage>
        <taxon>Eukaryota</taxon>
        <taxon>Metazoa</taxon>
        <taxon>Chordata</taxon>
        <taxon>Craniata</taxon>
        <taxon>Vertebrata</taxon>
        <taxon>Euteleostomi</taxon>
        <taxon>Actinopterygii</taxon>
        <taxon>Neopterygii</taxon>
        <taxon>Teleostei</taxon>
        <taxon>Neoteleostei</taxon>
        <taxon>Acanthomorphata</taxon>
        <taxon>Eupercaria</taxon>
        <taxon>Perciformes</taxon>
        <taxon>Cottioidei</taxon>
        <taxon>Cottales</taxon>
        <taxon>Liparidae</taxon>
        <taxon>Liparis</taxon>
    </lineage>
</organism>
<protein>
    <submittedName>
        <fullName evidence="1">Uncharacterized protein</fullName>
    </submittedName>
</protein>
<dbReference type="AlphaFoldDB" id="A0A4Z2H8J5"/>